<evidence type="ECO:0000313" key="2">
    <source>
        <dbReference type="Proteomes" id="UP000178797"/>
    </source>
</evidence>
<evidence type="ECO:0008006" key="3">
    <source>
        <dbReference type="Google" id="ProtNLM"/>
    </source>
</evidence>
<dbReference type="Proteomes" id="UP000178797">
    <property type="component" value="Unassembled WGS sequence"/>
</dbReference>
<organism evidence="1 2">
    <name type="scientific">Candidatus Schekmanbacteria bacterium RBG_16_38_10</name>
    <dbReference type="NCBI Taxonomy" id="1817879"/>
    <lineage>
        <taxon>Bacteria</taxon>
        <taxon>Candidatus Schekmaniibacteriota</taxon>
    </lineage>
</organism>
<proteinExistence type="predicted"/>
<protein>
    <recommendedName>
        <fullName evidence="3">DUF4157 domain-containing protein</fullName>
    </recommendedName>
</protein>
<evidence type="ECO:0000313" key="1">
    <source>
        <dbReference type="EMBL" id="OGL45192.1"/>
    </source>
</evidence>
<dbReference type="EMBL" id="MGDE01000147">
    <property type="protein sequence ID" value="OGL45192.1"/>
    <property type="molecule type" value="Genomic_DNA"/>
</dbReference>
<reference evidence="1 2" key="1">
    <citation type="journal article" date="2016" name="Nat. Commun.">
        <title>Thousands of microbial genomes shed light on interconnected biogeochemical processes in an aquifer system.</title>
        <authorList>
            <person name="Anantharaman K."/>
            <person name="Brown C.T."/>
            <person name="Hug L.A."/>
            <person name="Sharon I."/>
            <person name="Castelle C.J."/>
            <person name="Probst A.J."/>
            <person name="Thomas B.C."/>
            <person name="Singh A."/>
            <person name="Wilkins M.J."/>
            <person name="Karaoz U."/>
            <person name="Brodie E.L."/>
            <person name="Williams K.H."/>
            <person name="Hubbard S.S."/>
            <person name="Banfield J.F."/>
        </authorList>
    </citation>
    <scope>NUCLEOTIDE SEQUENCE [LARGE SCALE GENOMIC DNA]</scope>
</reference>
<gene>
    <name evidence="1" type="ORF">A2W05_07665</name>
</gene>
<accession>A0A1F7RUH7</accession>
<comment type="caution">
    <text evidence="1">The sequence shown here is derived from an EMBL/GenBank/DDBJ whole genome shotgun (WGS) entry which is preliminary data.</text>
</comment>
<sequence>MNEEYYLQFIEKAIEWVISQRDKYRLNARPLSSYEMQKMARFFPIATFFNVKIIEVPIIENPPFYSKLQNVEIPHTIDYSKMQGITFVDTILISQARYPKAHEWLPLIFHELVHVVQYQLLGIDVFVEQYIKGFIGQGFRYENIFLESHAYELQNRYMTAPSMSFPVVEEVRRNLDIS</sequence>
<name>A0A1F7RUH7_9BACT</name>
<dbReference type="AlphaFoldDB" id="A0A1F7RUH7"/>